<organism evidence="2 3">
    <name type="scientific">Tetrahymena thermophila (strain SB210)</name>
    <dbReference type="NCBI Taxonomy" id="312017"/>
    <lineage>
        <taxon>Eukaryota</taxon>
        <taxon>Sar</taxon>
        <taxon>Alveolata</taxon>
        <taxon>Ciliophora</taxon>
        <taxon>Intramacronucleata</taxon>
        <taxon>Oligohymenophorea</taxon>
        <taxon>Hymenostomatida</taxon>
        <taxon>Tetrahymenina</taxon>
        <taxon>Tetrahymenidae</taxon>
        <taxon>Tetrahymena</taxon>
    </lineage>
</organism>
<dbReference type="InParanoid" id="Q23GE7"/>
<evidence type="ECO:0000256" key="1">
    <source>
        <dbReference type="SAM" id="Phobius"/>
    </source>
</evidence>
<reference evidence="3" key="1">
    <citation type="journal article" date="2006" name="PLoS Biol.">
        <title>Macronuclear genome sequence of the ciliate Tetrahymena thermophila, a model eukaryote.</title>
        <authorList>
            <person name="Eisen J.A."/>
            <person name="Coyne R.S."/>
            <person name="Wu M."/>
            <person name="Wu D."/>
            <person name="Thiagarajan M."/>
            <person name="Wortman J.R."/>
            <person name="Badger J.H."/>
            <person name="Ren Q."/>
            <person name="Amedeo P."/>
            <person name="Jones K.M."/>
            <person name="Tallon L.J."/>
            <person name="Delcher A.L."/>
            <person name="Salzberg S.L."/>
            <person name="Silva J.C."/>
            <person name="Haas B.J."/>
            <person name="Majoros W.H."/>
            <person name="Farzad M."/>
            <person name="Carlton J.M."/>
            <person name="Smith R.K. Jr."/>
            <person name="Garg J."/>
            <person name="Pearlman R.E."/>
            <person name="Karrer K.M."/>
            <person name="Sun L."/>
            <person name="Manning G."/>
            <person name="Elde N.C."/>
            <person name="Turkewitz A.P."/>
            <person name="Asai D.J."/>
            <person name="Wilkes D.E."/>
            <person name="Wang Y."/>
            <person name="Cai H."/>
            <person name="Collins K."/>
            <person name="Stewart B.A."/>
            <person name="Lee S.R."/>
            <person name="Wilamowska K."/>
            <person name="Weinberg Z."/>
            <person name="Ruzzo W.L."/>
            <person name="Wloga D."/>
            <person name="Gaertig J."/>
            <person name="Frankel J."/>
            <person name="Tsao C.-C."/>
            <person name="Gorovsky M.A."/>
            <person name="Keeling P.J."/>
            <person name="Waller R.F."/>
            <person name="Patron N.J."/>
            <person name="Cherry J.M."/>
            <person name="Stover N.A."/>
            <person name="Krieger C.J."/>
            <person name="del Toro C."/>
            <person name="Ryder H.F."/>
            <person name="Williamson S.C."/>
            <person name="Barbeau R.A."/>
            <person name="Hamilton E.P."/>
            <person name="Orias E."/>
        </authorList>
    </citation>
    <scope>NUCLEOTIDE SEQUENCE [LARGE SCALE GENOMIC DNA]</scope>
    <source>
        <strain evidence="3">SB210</strain>
    </source>
</reference>
<protein>
    <submittedName>
        <fullName evidence="2">Transmembrane protein, putative</fullName>
    </submittedName>
</protein>
<accession>Q23GE7</accession>
<keyword evidence="1" id="KW-0472">Membrane</keyword>
<keyword evidence="3" id="KW-1185">Reference proteome</keyword>
<evidence type="ECO:0000313" key="2">
    <source>
        <dbReference type="EMBL" id="EAR95313.1"/>
    </source>
</evidence>
<sequence>MILCPEGQVSNELTPNRDKIDMIRRVLLMIWSLQLFLALSKIVVSFWLCLSELIACLILYLSITQLNFCNCVGYIVLSIFNLVAVIAFIGNQLCHNIDIIQVNMFKTVVCYATMGFYSFSLPIAFQGYKNFKGIVYDMLLSQTNCEQEFVTRESNISINGFQQPLKISDLEPQSPNEDTTKVESFSISIDDINQSLNTEIDLQDAI</sequence>
<feature type="transmembrane region" description="Helical" evidence="1">
    <location>
        <begin position="27"/>
        <end position="60"/>
    </location>
</feature>
<dbReference type="RefSeq" id="XP_001015558.1">
    <property type="nucleotide sequence ID" value="XM_001015558.1"/>
</dbReference>
<dbReference type="GeneID" id="7842808"/>
<dbReference type="EMBL" id="GG662704">
    <property type="protein sequence ID" value="EAR95313.1"/>
    <property type="molecule type" value="Genomic_DNA"/>
</dbReference>
<feature type="transmembrane region" description="Helical" evidence="1">
    <location>
        <begin position="72"/>
        <end position="93"/>
    </location>
</feature>
<name>Q23GE7_TETTS</name>
<dbReference type="KEGG" id="tet:TTHERM_00073190"/>
<keyword evidence="1 2" id="KW-0812">Transmembrane</keyword>
<keyword evidence="1" id="KW-1133">Transmembrane helix</keyword>
<feature type="transmembrane region" description="Helical" evidence="1">
    <location>
        <begin position="105"/>
        <end position="125"/>
    </location>
</feature>
<dbReference type="HOGENOM" id="CLU_1334259_0_0_1"/>
<dbReference type="OMA" id="QLEMHNF"/>
<dbReference type="Proteomes" id="UP000009168">
    <property type="component" value="Unassembled WGS sequence"/>
</dbReference>
<gene>
    <name evidence="2" type="ORF">TTHERM_00073190</name>
</gene>
<proteinExistence type="predicted"/>
<dbReference type="AlphaFoldDB" id="Q23GE7"/>
<evidence type="ECO:0000313" key="3">
    <source>
        <dbReference type="Proteomes" id="UP000009168"/>
    </source>
</evidence>